<protein>
    <submittedName>
        <fullName evidence="2">Uncharacterized protein</fullName>
    </submittedName>
</protein>
<name>A0AAV1H1W9_XYRNO</name>
<organism evidence="2 3">
    <name type="scientific">Xyrichtys novacula</name>
    <name type="common">Pearly razorfish</name>
    <name type="synonym">Hemipteronotus novacula</name>
    <dbReference type="NCBI Taxonomy" id="13765"/>
    <lineage>
        <taxon>Eukaryota</taxon>
        <taxon>Metazoa</taxon>
        <taxon>Chordata</taxon>
        <taxon>Craniata</taxon>
        <taxon>Vertebrata</taxon>
        <taxon>Euteleostomi</taxon>
        <taxon>Actinopterygii</taxon>
        <taxon>Neopterygii</taxon>
        <taxon>Teleostei</taxon>
        <taxon>Neoteleostei</taxon>
        <taxon>Acanthomorphata</taxon>
        <taxon>Eupercaria</taxon>
        <taxon>Labriformes</taxon>
        <taxon>Labridae</taxon>
        <taxon>Xyrichtys</taxon>
    </lineage>
</organism>
<evidence type="ECO:0000313" key="2">
    <source>
        <dbReference type="EMBL" id="CAJ1079813.1"/>
    </source>
</evidence>
<accession>A0AAV1H1W9</accession>
<evidence type="ECO:0000313" key="3">
    <source>
        <dbReference type="Proteomes" id="UP001178508"/>
    </source>
</evidence>
<sequence>MWTISLLSLVSLFNLNKTFWSPIKTFTVPETLNDKSQRNSLRLEYITGTFYNLQQQKNVFLQQAFNEEKRQNVNCLVAFFCALIGFICCKYITQDFHMTFIQPLDSSLCYRNRNLRQDPVSCPLVPPSGRISLLHQGVV</sequence>
<evidence type="ECO:0000256" key="1">
    <source>
        <dbReference type="SAM" id="SignalP"/>
    </source>
</evidence>
<gene>
    <name evidence="2" type="ORF">XNOV1_A036516</name>
</gene>
<feature type="chain" id="PRO_5043852700" evidence="1">
    <location>
        <begin position="21"/>
        <end position="139"/>
    </location>
</feature>
<keyword evidence="1" id="KW-0732">Signal</keyword>
<feature type="signal peptide" evidence="1">
    <location>
        <begin position="1"/>
        <end position="20"/>
    </location>
</feature>
<dbReference type="EMBL" id="OY660881">
    <property type="protein sequence ID" value="CAJ1079813.1"/>
    <property type="molecule type" value="Genomic_DNA"/>
</dbReference>
<dbReference type="AlphaFoldDB" id="A0AAV1H1W9"/>
<reference evidence="2" key="1">
    <citation type="submission" date="2023-08" db="EMBL/GenBank/DDBJ databases">
        <authorList>
            <person name="Alioto T."/>
            <person name="Alioto T."/>
            <person name="Gomez Garrido J."/>
        </authorList>
    </citation>
    <scope>NUCLEOTIDE SEQUENCE</scope>
</reference>
<dbReference type="Proteomes" id="UP001178508">
    <property type="component" value="Chromosome 18"/>
</dbReference>
<keyword evidence="3" id="KW-1185">Reference proteome</keyword>
<proteinExistence type="predicted"/>